<sequence length="371" mass="39482">MGERVDCVVIGAGVVGLAVARALALSGREVMVLEQHDAFGTETSSRNSEVIHAGIYYEPGSLKARLCVRGKAMLYPYLAERGVPHLNCGKLIVATSPAEVPGLQKLMARAEENGVRDLRLLSAEEAQAMEPALSCEAAIWSPSTGVFDSHTYMLSLLGDIENAGGMAVFNAPVVGGRVREGGVEIDVGGEAAVTLDAALVVNCAGLHASKVARMIEGFPADKVPETRYAKGRYFTYSGKAPFERLIYPMPSADSQGTHYTRDLGGQGRLGPDVLWGVELGDYDVEADARDRFWQDAVKFWPGLEKDKLHASYAGIRPKITSPGVWADYRIDGPQVHGVPGMIQLFGIESPGLTASMAIGSFVASLARGSSG</sequence>
<reference evidence="7" key="1">
    <citation type="journal article" date="2014" name="Int. J. Syst. Evol. Microbiol.">
        <title>Complete genome sequence of Corynebacterium casei LMG S-19264T (=DSM 44701T), isolated from a smear-ripened cheese.</title>
        <authorList>
            <consortium name="US DOE Joint Genome Institute (JGI-PGF)"/>
            <person name="Walter F."/>
            <person name="Albersmeier A."/>
            <person name="Kalinowski J."/>
            <person name="Ruckert C."/>
        </authorList>
    </citation>
    <scope>NUCLEOTIDE SEQUENCE</scope>
    <source>
        <strain evidence="7">CGMCC 1.12921</strain>
    </source>
</reference>
<dbReference type="InterPro" id="IPR006076">
    <property type="entry name" value="FAD-dep_OxRdtase"/>
</dbReference>
<feature type="domain" description="FAD dependent oxidoreductase" evidence="6">
    <location>
        <begin position="6"/>
        <end position="364"/>
    </location>
</feature>
<name>A0A8J2V4L4_9PROT</name>
<evidence type="ECO:0000256" key="1">
    <source>
        <dbReference type="ARBA" id="ARBA00001974"/>
    </source>
</evidence>
<dbReference type="PANTHER" id="PTHR43104">
    <property type="entry name" value="L-2-HYDROXYGLUTARATE DEHYDROGENASE, MITOCHONDRIAL"/>
    <property type="match status" value="1"/>
</dbReference>
<dbReference type="InterPro" id="IPR036188">
    <property type="entry name" value="FAD/NAD-bd_sf"/>
</dbReference>
<evidence type="ECO:0000256" key="4">
    <source>
        <dbReference type="ARBA" id="ARBA00023002"/>
    </source>
</evidence>
<dbReference type="AlphaFoldDB" id="A0A8J2V4L4"/>
<evidence type="ECO:0000313" key="8">
    <source>
        <dbReference type="Proteomes" id="UP000613582"/>
    </source>
</evidence>
<dbReference type="EMBL" id="BMGH01000001">
    <property type="protein sequence ID" value="GGC97778.1"/>
    <property type="molecule type" value="Genomic_DNA"/>
</dbReference>
<accession>A0A8J2V4L4</accession>
<reference evidence="7" key="2">
    <citation type="submission" date="2020-09" db="EMBL/GenBank/DDBJ databases">
        <authorList>
            <person name="Sun Q."/>
            <person name="Zhou Y."/>
        </authorList>
    </citation>
    <scope>NUCLEOTIDE SEQUENCE</scope>
    <source>
        <strain evidence="7">CGMCC 1.12921</strain>
    </source>
</reference>
<comment type="similarity">
    <text evidence="5">Belongs to the L2HGDH family.</text>
</comment>
<proteinExistence type="inferred from homology"/>
<organism evidence="7 8">
    <name type="scientific">Aquisalinus flavus</name>
    <dbReference type="NCBI Taxonomy" id="1526572"/>
    <lineage>
        <taxon>Bacteria</taxon>
        <taxon>Pseudomonadati</taxon>
        <taxon>Pseudomonadota</taxon>
        <taxon>Alphaproteobacteria</taxon>
        <taxon>Parvularculales</taxon>
        <taxon>Parvularculaceae</taxon>
        <taxon>Aquisalinus</taxon>
    </lineage>
</organism>
<keyword evidence="3" id="KW-0274">FAD</keyword>
<dbReference type="Gene3D" id="3.50.50.60">
    <property type="entry name" value="FAD/NAD(P)-binding domain"/>
    <property type="match status" value="1"/>
</dbReference>
<evidence type="ECO:0000256" key="3">
    <source>
        <dbReference type="ARBA" id="ARBA00022827"/>
    </source>
</evidence>
<gene>
    <name evidence="7" type="ORF">GCM10011342_03400</name>
</gene>
<dbReference type="PANTHER" id="PTHR43104:SF4">
    <property type="entry name" value="L-2-HYDROXYGLUTARATE DEHYDROGENASE, MITOCHONDRIAL"/>
    <property type="match status" value="1"/>
</dbReference>
<keyword evidence="2" id="KW-0285">Flavoprotein</keyword>
<comment type="cofactor">
    <cofactor evidence="1">
        <name>FAD</name>
        <dbReference type="ChEBI" id="CHEBI:57692"/>
    </cofactor>
</comment>
<protein>
    <submittedName>
        <fullName evidence="7">Dehydrogenase</fullName>
    </submittedName>
</protein>
<dbReference type="Gene3D" id="3.30.9.10">
    <property type="entry name" value="D-Amino Acid Oxidase, subunit A, domain 2"/>
    <property type="match status" value="1"/>
</dbReference>
<evidence type="ECO:0000256" key="2">
    <source>
        <dbReference type="ARBA" id="ARBA00022630"/>
    </source>
</evidence>
<comment type="caution">
    <text evidence="7">The sequence shown here is derived from an EMBL/GenBank/DDBJ whole genome shotgun (WGS) entry which is preliminary data.</text>
</comment>
<dbReference type="GO" id="GO:0047545">
    <property type="term" value="F:(S)-2-hydroxyglutarate dehydrogenase activity"/>
    <property type="evidence" value="ECO:0007669"/>
    <property type="project" value="TreeGrafter"/>
</dbReference>
<dbReference type="RefSeq" id="WP_188159562.1">
    <property type="nucleotide sequence ID" value="NZ_BMGH01000001.1"/>
</dbReference>
<keyword evidence="4" id="KW-0560">Oxidoreductase</keyword>
<dbReference type="Proteomes" id="UP000613582">
    <property type="component" value="Unassembled WGS sequence"/>
</dbReference>
<keyword evidence="8" id="KW-1185">Reference proteome</keyword>
<dbReference type="Pfam" id="PF01266">
    <property type="entry name" value="DAO"/>
    <property type="match status" value="1"/>
</dbReference>
<dbReference type="SUPFAM" id="SSF51905">
    <property type="entry name" value="FAD/NAD(P)-binding domain"/>
    <property type="match status" value="1"/>
</dbReference>
<evidence type="ECO:0000313" key="7">
    <source>
        <dbReference type="EMBL" id="GGC97778.1"/>
    </source>
</evidence>
<evidence type="ECO:0000259" key="6">
    <source>
        <dbReference type="Pfam" id="PF01266"/>
    </source>
</evidence>
<evidence type="ECO:0000256" key="5">
    <source>
        <dbReference type="ARBA" id="ARBA00037941"/>
    </source>
</evidence>